<dbReference type="SUPFAM" id="SSF90229">
    <property type="entry name" value="CCCH zinc finger"/>
    <property type="match status" value="1"/>
</dbReference>
<evidence type="ECO:0000259" key="6">
    <source>
        <dbReference type="PROSITE" id="PS50103"/>
    </source>
</evidence>
<comment type="caution">
    <text evidence="7">The sequence shown here is derived from an EMBL/GenBank/DDBJ whole genome shotgun (WGS) entry which is preliminary data.</text>
</comment>
<dbReference type="GeneID" id="33554012"/>
<feature type="compositionally biased region" description="Basic and acidic residues" evidence="5">
    <location>
        <begin position="322"/>
        <end position="335"/>
    </location>
</feature>
<protein>
    <recommendedName>
        <fullName evidence="6">C3H1-type domain-containing protein</fullName>
    </recommendedName>
</protein>
<dbReference type="InterPro" id="IPR036855">
    <property type="entry name" value="Znf_CCCH_sf"/>
</dbReference>
<proteinExistence type="predicted"/>
<feature type="compositionally biased region" description="Gly residues" evidence="5">
    <location>
        <begin position="724"/>
        <end position="736"/>
    </location>
</feature>
<feature type="compositionally biased region" description="Low complexity" evidence="5">
    <location>
        <begin position="143"/>
        <end position="154"/>
    </location>
</feature>
<feature type="compositionally biased region" description="Low complexity" evidence="5">
    <location>
        <begin position="72"/>
        <end position="83"/>
    </location>
</feature>
<feature type="region of interest" description="Disordered" evidence="5">
    <location>
        <begin position="38"/>
        <end position="110"/>
    </location>
</feature>
<evidence type="ECO:0000256" key="4">
    <source>
        <dbReference type="PROSITE-ProRule" id="PRU00723"/>
    </source>
</evidence>
<feature type="region of interest" description="Disordered" evidence="5">
    <location>
        <begin position="322"/>
        <end position="416"/>
    </location>
</feature>
<dbReference type="STRING" id="4999.A0A1Y1U6D3"/>
<evidence type="ECO:0000256" key="3">
    <source>
        <dbReference type="ARBA" id="ARBA00022833"/>
    </source>
</evidence>
<evidence type="ECO:0000256" key="2">
    <source>
        <dbReference type="ARBA" id="ARBA00022771"/>
    </source>
</evidence>
<accession>A0A1Y1U6D3</accession>
<dbReference type="Gene3D" id="4.10.1000.10">
    <property type="entry name" value="Zinc finger, CCCH-type"/>
    <property type="match status" value="1"/>
</dbReference>
<feature type="compositionally biased region" description="Pro residues" evidence="5">
    <location>
        <begin position="405"/>
        <end position="415"/>
    </location>
</feature>
<dbReference type="Proteomes" id="UP000193218">
    <property type="component" value="Unassembled WGS sequence"/>
</dbReference>
<organism evidence="7 8">
    <name type="scientific">Kockovaella imperatae</name>
    <dbReference type="NCBI Taxonomy" id="4999"/>
    <lineage>
        <taxon>Eukaryota</taxon>
        <taxon>Fungi</taxon>
        <taxon>Dikarya</taxon>
        <taxon>Basidiomycota</taxon>
        <taxon>Agaricomycotina</taxon>
        <taxon>Tremellomycetes</taxon>
        <taxon>Tremellales</taxon>
        <taxon>Cuniculitremaceae</taxon>
        <taxon>Kockovaella</taxon>
    </lineage>
</organism>
<evidence type="ECO:0000256" key="1">
    <source>
        <dbReference type="ARBA" id="ARBA00022723"/>
    </source>
</evidence>
<dbReference type="EMBL" id="NBSH01000019">
    <property type="protein sequence ID" value="ORX33600.1"/>
    <property type="molecule type" value="Genomic_DNA"/>
</dbReference>
<dbReference type="OrthoDB" id="2576621at2759"/>
<feature type="compositionally biased region" description="Basic and acidic residues" evidence="5">
    <location>
        <begin position="707"/>
        <end position="723"/>
    </location>
</feature>
<dbReference type="GO" id="GO:0008270">
    <property type="term" value="F:zinc ion binding"/>
    <property type="evidence" value="ECO:0007669"/>
    <property type="project" value="UniProtKB-KW"/>
</dbReference>
<feature type="region of interest" description="Disordered" evidence="5">
    <location>
        <begin position="454"/>
        <end position="473"/>
    </location>
</feature>
<dbReference type="RefSeq" id="XP_021867919.1">
    <property type="nucleotide sequence ID" value="XM_022012204.1"/>
</dbReference>
<evidence type="ECO:0000256" key="5">
    <source>
        <dbReference type="SAM" id="MobiDB-lite"/>
    </source>
</evidence>
<feature type="compositionally biased region" description="Basic residues" evidence="5">
    <location>
        <begin position="84"/>
        <end position="101"/>
    </location>
</feature>
<dbReference type="PROSITE" id="PS50103">
    <property type="entry name" value="ZF_C3H1"/>
    <property type="match status" value="1"/>
</dbReference>
<dbReference type="InParanoid" id="A0A1Y1U6D3"/>
<feature type="compositionally biased region" description="Polar residues" evidence="5">
    <location>
        <begin position="54"/>
        <end position="65"/>
    </location>
</feature>
<keyword evidence="1 4" id="KW-0479">Metal-binding</keyword>
<feature type="compositionally biased region" description="Basic and acidic residues" evidence="5">
    <location>
        <begin position="384"/>
        <end position="394"/>
    </location>
</feature>
<evidence type="ECO:0000313" key="7">
    <source>
        <dbReference type="EMBL" id="ORX33600.1"/>
    </source>
</evidence>
<keyword evidence="3 4" id="KW-0862">Zinc</keyword>
<name>A0A1Y1U6D3_9TREE</name>
<keyword evidence="2 4" id="KW-0863">Zinc-finger</keyword>
<dbReference type="SMART" id="SM00356">
    <property type="entry name" value="ZnF_C3H1"/>
    <property type="match status" value="1"/>
</dbReference>
<evidence type="ECO:0000313" key="8">
    <source>
        <dbReference type="Proteomes" id="UP000193218"/>
    </source>
</evidence>
<dbReference type="AlphaFoldDB" id="A0A1Y1U6D3"/>
<dbReference type="InterPro" id="IPR000571">
    <property type="entry name" value="Znf_CCCH"/>
</dbReference>
<feature type="zinc finger region" description="C3H1-type" evidence="4">
    <location>
        <begin position="739"/>
        <end position="766"/>
    </location>
</feature>
<feature type="region of interest" description="Disordered" evidence="5">
    <location>
        <begin position="138"/>
        <end position="168"/>
    </location>
</feature>
<gene>
    <name evidence="7" type="ORF">BD324DRAFT_218235</name>
</gene>
<keyword evidence="8" id="KW-1185">Reference proteome</keyword>
<feature type="compositionally biased region" description="Polar residues" evidence="5">
    <location>
        <begin position="157"/>
        <end position="166"/>
    </location>
</feature>
<sequence>MHNVLPPSSFAAMPSAVSAVPHPATRDDIVEGYGIQLDPTQATSYEQAPEATRRSSGSSVPSTMHGSPLDNLSSSAPSGSLSPRTHHSLTVRRVRHSKRPIMARSVFDPSLPSPPKRIMSLWSSSSLSAKPSSAQIVSRQAVAGPGPSSSAAAGTEVASSEPSGPTTMADIRRLITPDNLKLGKPVGLFKLLRNRTIKDVQHPPLFTPDAAQLHEILVQLKNHAPPIYLLRMASDDKYALVLKKWLIRFGKDPKEWGKCIAPLLQVLSRTEMSYDTLTDFKFGRLAINMIDKAKEAGVDGIKDMETAWKHFKKAAIAIADEDKKRKADEESEGNKVVDSNSAKKQRSEDGTARPVKSETSHGSADMSFFGNTSTLAGPSRPRPKLPDIKKRDPSETAPSKLPASTGPPTPKPPMAPAASLLASTLNAFRQQGAVRPSSNQAVLSANAAISIDSPPAEVKPAGPKPNKKGHVVRFRDNVPDSGDLVMVKEFKEEAWELEKAPWQQDEDLGGKTAHQLDMAEGRALRTHETIEAEIDWYEPLLYEGGAEIPAPTPEVEEQEARERGILGVLYTAAEVPSDPDESGVRIVQRGLQTGTWYPIHHDTSAVPPAAQNAAILSGLQTSASVSELLGSLNRDLFVPPTQQPQVYSYGQSQPAPGANYNYYSQQSQPAASAQPYGGGGSAYQQWTYAGSSAAGTGGYAGYGYEQANDRDRDRRDWDRESGRYGRGGGGGGSGGGGRRHGTVVCKHWLKNACFKGENCTFRHSRD</sequence>
<reference evidence="7 8" key="1">
    <citation type="submission" date="2017-03" db="EMBL/GenBank/DDBJ databases">
        <title>Widespread Adenine N6-methylation of Active Genes in Fungi.</title>
        <authorList>
            <consortium name="DOE Joint Genome Institute"/>
            <person name="Mondo S.J."/>
            <person name="Dannebaum R.O."/>
            <person name="Kuo R.C."/>
            <person name="Louie K.B."/>
            <person name="Bewick A.J."/>
            <person name="Labutti K."/>
            <person name="Haridas S."/>
            <person name="Kuo A."/>
            <person name="Salamov A."/>
            <person name="Ahrendt S.R."/>
            <person name="Lau R."/>
            <person name="Bowen B.P."/>
            <person name="Lipzen A."/>
            <person name="Sullivan W."/>
            <person name="Andreopoulos W.B."/>
            <person name="Clum A."/>
            <person name="Lindquist E."/>
            <person name="Daum C."/>
            <person name="Northen T.R."/>
            <person name="Ramamoorthy G."/>
            <person name="Schmitz R.J."/>
            <person name="Gryganskyi A."/>
            <person name="Culley D."/>
            <person name="Magnuson J."/>
            <person name="James T.Y."/>
            <person name="O'Malley M.A."/>
            <person name="Stajich J.E."/>
            <person name="Spatafora J.W."/>
            <person name="Visel A."/>
            <person name="Grigoriev I.V."/>
        </authorList>
    </citation>
    <scope>NUCLEOTIDE SEQUENCE [LARGE SCALE GENOMIC DNA]</scope>
    <source>
        <strain evidence="7 8">NRRL Y-17943</strain>
    </source>
</reference>
<feature type="compositionally biased region" description="Basic and acidic residues" evidence="5">
    <location>
        <begin position="345"/>
        <end position="359"/>
    </location>
</feature>
<feature type="domain" description="C3H1-type" evidence="6">
    <location>
        <begin position="739"/>
        <end position="766"/>
    </location>
</feature>
<feature type="region of interest" description="Disordered" evidence="5">
    <location>
        <begin position="704"/>
        <end position="738"/>
    </location>
</feature>